<dbReference type="Proteomes" id="UP000024635">
    <property type="component" value="Unassembled WGS sequence"/>
</dbReference>
<accession>A0A016WCY8</accession>
<sequence length="129" mass="14788">MGMLFVFNTSGDESLKGSKGYVAHTPASFQDLFNMLMHLKYTVNKFELCRKSLCTLYVGKHQASSFRNELYLTLLENEFHTQFALYCHLRPIGAFIAHRSPILSDNKCYVSIHVGVRHVGFRRGSIRII</sequence>
<dbReference type="EMBL" id="JARK01000420">
    <property type="protein sequence ID" value="EYC37142.1"/>
    <property type="molecule type" value="Genomic_DNA"/>
</dbReference>
<reference evidence="2" key="1">
    <citation type="journal article" date="2015" name="Nat. Genet.">
        <title>The genome and transcriptome of the zoonotic hookworm Ancylostoma ceylanicum identify infection-specific gene families.</title>
        <authorList>
            <person name="Schwarz E.M."/>
            <person name="Hu Y."/>
            <person name="Antoshechkin I."/>
            <person name="Miller M.M."/>
            <person name="Sternberg P.W."/>
            <person name="Aroian R.V."/>
        </authorList>
    </citation>
    <scope>NUCLEOTIDE SEQUENCE</scope>
    <source>
        <strain evidence="2">HY135</strain>
    </source>
</reference>
<gene>
    <name evidence="1" type="primary">Acey_s0820.g2527</name>
    <name evidence="1" type="ORF">Y032_0820g2527</name>
</gene>
<organism evidence="1 2">
    <name type="scientific">Ancylostoma ceylanicum</name>
    <dbReference type="NCBI Taxonomy" id="53326"/>
    <lineage>
        <taxon>Eukaryota</taxon>
        <taxon>Metazoa</taxon>
        <taxon>Ecdysozoa</taxon>
        <taxon>Nematoda</taxon>
        <taxon>Chromadorea</taxon>
        <taxon>Rhabditida</taxon>
        <taxon>Rhabditina</taxon>
        <taxon>Rhabditomorpha</taxon>
        <taxon>Strongyloidea</taxon>
        <taxon>Ancylostomatidae</taxon>
        <taxon>Ancylostomatinae</taxon>
        <taxon>Ancylostoma</taxon>
    </lineage>
</organism>
<proteinExistence type="predicted"/>
<name>A0A016WCY8_9BILA</name>
<protein>
    <submittedName>
        <fullName evidence="1">Uncharacterized protein</fullName>
    </submittedName>
</protein>
<evidence type="ECO:0000313" key="2">
    <source>
        <dbReference type="Proteomes" id="UP000024635"/>
    </source>
</evidence>
<keyword evidence="2" id="KW-1185">Reference proteome</keyword>
<dbReference type="AlphaFoldDB" id="A0A016WCY8"/>
<evidence type="ECO:0000313" key="1">
    <source>
        <dbReference type="EMBL" id="EYC37142.1"/>
    </source>
</evidence>
<comment type="caution">
    <text evidence="1">The sequence shown here is derived from an EMBL/GenBank/DDBJ whole genome shotgun (WGS) entry which is preliminary data.</text>
</comment>